<dbReference type="PIRSF" id="PIRSF029895">
    <property type="entry name" value="SpoIV"/>
    <property type="match status" value="1"/>
</dbReference>
<dbReference type="EMBL" id="JAMDMJ010000003">
    <property type="protein sequence ID" value="MCY9594907.1"/>
    <property type="molecule type" value="Genomic_DNA"/>
</dbReference>
<dbReference type="KEGG" id="pchi:PC41400_23140"/>
<sequence length="396" mass="44577">MQSAVLKWIQGYVKIEVKGERAAEFINRALSKGLSLWDIRVSGDKLVELCLPCRDALRLRPLLKETGCRMHPLKREGMPFAARKLAKRKTFLAGGVAFIASLFILSSFVWSIKVEGNVKIGTQTILDAARKEGLYLHQWKYRMGDSEKLSFGLQTHLPGTSWVGVEIKGTQVTIKIVEADKPEEKPLVSPRNLVASKHAVVTEIQAKRGRPLVQPNAYVRKGDVLISGTLGDEANQKIVVADGYVKGMVWYTSKIEVPIIQTYETYTGESKTRNYLVFGSKGLQVSGYGKLPFEHYQTIPEQKMLQWRSFKLPVGWLSEKLMASETVERKLDPAEAKAIGLERARADLMSEAGKDARIVTEKILHEKSENGKVYMEVHFEVEEFIMEEQPIVQQGE</sequence>
<reference evidence="3 4" key="1">
    <citation type="submission" date="2018-01" db="EMBL/GenBank/DDBJ databases">
        <title>The whole genome sequencing and assembly of Paenibacillus chitinolyticus KCCM 41400 strain.</title>
        <authorList>
            <person name="Kim J.-Y."/>
            <person name="Park M.-K."/>
            <person name="Lee Y.-J."/>
            <person name="Yi H."/>
            <person name="Bahn Y.-S."/>
            <person name="Kim J.F."/>
            <person name="Lee D.-W."/>
        </authorList>
    </citation>
    <scope>NUCLEOTIDE SEQUENCE [LARGE SCALE GENOMIC DNA]</scope>
    <source>
        <strain evidence="3 4">KCCM 41400</strain>
    </source>
</reference>
<dbReference type="GeneID" id="95377691"/>
<proteinExistence type="predicted"/>
<dbReference type="RefSeq" id="WP_042230047.1">
    <property type="nucleotide sequence ID" value="NZ_CP026520.1"/>
</dbReference>
<dbReference type="OrthoDB" id="1640349at2"/>
<keyword evidence="5" id="KW-1185">Reference proteome</keyword>
<evidence type="ECO:0000256" key="1">
    <source>
        <dbReference type="SAM" id="Phobius"/>
    </source>
</evidence>
<gene>
    <name evidence="3" type="primary">yqfD</name>
    <name evidence="2" type="ORF">M5X16_03840</name>
    <name evidence="3" type="ORF">PC41400_23140</name>
</gene>
<dbReference type="Pfam" id="PF06898">
    <property type="entry name" value="YqfD"/>
    <property type="match status" value="1"/>
</dbReference>
<accession>A0A410X1C0</accession>
<keyword evidence="1" id="KW-0812">Transmembrane</keyword>
<keyword evidence="1" id="KW-1133">Transmembrane helix</keyword>
<dbReference type="NCBIfam" id="TIGR02876">
    <property type="entry name" value="spore_yqfD"/>
    <property type="match status" value="1"/>
</dbReference>
<dbReference type="AlphaFoldDB" id="A0A410X1C0"/>
<dbReference type="EMBL" id="CP026520">
    <property type="protein sequence ID" value="QAV20408.1"/>
    <property type="molecule type" value="Genomic_DNA"/>
</dbReference>
<protein>
    <submittedName>
        <fullName evidence="3">Sporulation protein YqfD</fullName>
    </submittedName>
</protein>
<evidence type="ECO:0000313" key="3">
    <source>
        <dbReference type="EMBL" id="QAV20408.1"/>
    </source>
</evidence>
<dbReference type="Proteomes" id="UP000288943">
    <property type="component" value="Chromosome"/>
</dbReference>
<dbReference type="Proteomes" id="UP001527202">
    <property type="component" value="Unassembled WGS sequence"/>
</dbReference>
<reference evidence="2 5" key="2">
    <citation type="submission" date="2022-05" db="EMBL/GenBank/DDBJ databases">
        <title>Genome Sequencing of Bee-Associated Microbes.</title>
        <authorList>
            <person name="Dunlap C."/>
        </authorList>
    </citation>
    <scope>NUCLEOTIDE SEQUENCE [LARGE SCALE GENOMIC DNA]</scope>
    <source>
        <strain evidence="2 5">NRRL B-23120</strain>
    </source>
</reference>
<feature type="transmembrane region" description="Helical" evidence="1">
    <location>
        <begin position="91"/>
        <end position="110"/>
    </location>
</feature>
<dbReference type="InterPro" id="IPR010690">
    <property type="entry name" value="YqfD"/>
</dbReference>
<evidence type="ECO:0000313" key="4">
    <source>
        <dbReference type="Proteomes" id="UP000288943"/>
    </source>
</evidence>
<evidence type="ECO:0000313" key="2">
    <source>
        <dbReference type="EMBL" id="MCY9594907.1"/>
    </source>
</evidence>
<keyword evidence="1" id="KW-0472">Membrane</keyword>
<organism evidence="3 4">
    <name type="scientific">Paenibacillus chitinolyticus</name>
    <dbReference type="NCBI Taxonomy" id="79263"/>
    <lineage>
        <taxon>Bacteria</taxon>
        <taxon>Bacillati</taxon>
        <taxon>Bacillota</taxon>
        <taxon>Bacilli</taxon>
        <taxon>Bacillales</taxon>
        <taxon>Paenibacillaceae</taxon>
        <taxon>Paenibacillus</taxon>
    </lineage>
</organism>
<evidence type="ECO:0000313" key="5">
    <source>
        <dbReference type="Proteomes" id="UP001527202"/>
    </source>
</evidence>
<name>A0A410X1C0_9BACL</name>